<reference evidence="3 4" key="1">
    <citation type="submission" date="2023-10" db="EMBL/GenBank/DDBJ databases">
        <title>Draft genome sequence of Xylaria bambusicola isolate GMP-LS, the root and basal stem rot pathogen of sugarcane in Indonesia.</title>
        <authorList>
            <person name="Selvaraj P."/>
            <person name="Muralishankar V."/>
            <person name="Muruganantham S."/>
            <person name="Sp S."/>
            <person name="Haryani S."/>
            <person name="Lau K.J.X."/>
            <person name="Naqvi N.I."/>
        </authorList>
    </citation>
    <scope>NUCLEOTIDE SEQUENCE [LARGE SCALE GENOMIC DNA]</scope>
    <source>
        <strain evidence="3">GMP-LS</strain>
    </source>
</reference>
<evidence type="ECO:0000259" key="2">
    <source>
        <dbReference type="Pfam" id="PF25534"/>
    </source>
</evidence>
<gene>
    <name evidence="3" type="ORF">RRF57_007083</name>
</gene>
<evidence type="ECO:0000313" key="3">
    <source>
        <dbReference type="EMBL" id="KAK5631369.1"/>
    </source>
</evidence>
<dbReference type="PANTHER" id="PTHR36223">
    <property type="entry name" value="BETA-LACTAMASE-TYPE TRANSPEPTIDASE FOLD DOMAIN CONTAINING PROTEIN"/>
    <property type="match status" value="1"/>
</dbReference>
<accession>A0AAN7V053</accession>
<evidence type="ECO:0000256" key="1">
    <source>
        <dbReference type="SAM" id="MobiDB-lite"/>
    </source>
</evidence>
<sequence length="330" mass="37067">MAISEDVPGIKVTVRVHQQPLPEFEDPEAHDRDDAAAYPLETKYIECVDDAYFDISVVVDSTYAWGYCNHILSAAFYVDGEWVRGRILRENDTKYGGLAVQVVDGKEVCSSSGGWSLRKFRFTAVKTRVLPPLTSLLVDDPSKERVERDLKVAKKGLGTIEVKFTRAIEYGNSYTPDHASSSNPARLELAEKSLKGKAVSHGTSYGVCEAISAPKYISSRDLPEDDGPILVFRFIYRSRDALRRELIIPRSPSRSPTLENLTLAERDRLARERLNELRANKIKSENRGPLIKREFNEVLDLTVDPPAPRAAKKSRLQDGREVDMVDLTND</sequence>
<dbReference type="EMBL" id="JAWHQM010000019">
    <property type="protein sequence ID" value="KAK5631369.1"/>
    <property type="molecule type" value="Genomic_DNA"/>
</dbReference>
<keyword evidence="4" id="KW-1185">Reference proteome</keyword>
<organism evidence="3 4">
    <name type="scientific">Xylaria bambusicola</name>
    <dbReference type="NCBI Taxonomy" id="326684"/>
    <lineage>
        <taxon>Eukaryota</taxon>
        <taxon>Fungi</taxon>
        <taxon>Dikarya</taxon>
        <taxon>Ascomycota</taxon>
        <taxon>Pezizomycotina</taxon>
        <taxon>Sordariomycetes</taxon>
        <taxon>Xylariomycetidae</taxon>
        <taxon>Xylariales</taxon>
        <taxon>Xylariaceae</taxon>
        <taxon>Xylaria</taxon>
    </lineage>
</organism>
<feature type="region of interest" description="Disordered" evidence="1">
    <location>
        <begin position="305"/>
        <end position="330"/>
    </location>
</feature>
<dbReference type="Proteomes" id="UP001305414">
    <property type="component" value="Unassembled WGS sequence"/>
</dbReference>
<comment type="caution">
    <text evidence="3">The sequence shown here is derived from an EMBL/GenBank/DDBJ whole genome shotgun (WGS) entry which is preliminary data.</text>
</comment>
<dbReference type="PANTHER" id="PTHR36223:SF1">
    <property type="entry name" value="TRANSCRIPTION ELONGATION FACTOR EAF N-TERMINAL DOMAIN-CONTAINING PROTEIN"/>
    <property type="match status" value="1"/>
</dbReference>
<dbReference type="AlphaFoldDB" id="A0AAN7V053"/>
<feature type="domain" description="DUF7918" evidence="2">
    <location>
        <begin position="9"/>
        <end position="251"/>
    </location>
</feature>
<protein>
    <recommendedName>
        <fullName evidence="2">DUF7918 domain-containing protein</fullName>
    </recommendedName>
</protein>
<dbReference type="Pfam" id="PF25534">
    <property type="entry name" value="DUF7918"/>
    <property type="match status" value="1"/>
</dbReference>
<dbReference type="InterPro" id="IPR057678">
    <property type="entry name" value="DUF7918"/>
</dbReference>
<proteinExistence type="predicted"/>
<name>A0AAN7V053_9PEZI</name>
<evidence type="ECO:0000313" key="4">
    <source>
        <dbReference type="Proteomes" id="UP001305414"/>
    </source>
</evidence>